<sequence>MTSSLLNFPTDLNTYATELLKQGHTDAGIEGIHSALASLQARCPLFLQQSAYEHPFQHLQQPMSQKVPTRDIQSMAYYSVPIASELASPTGGSILSDNLFTLYPRAFAIRRSHSCQFGPSKTFLVLLYNLAVAVHVKALNFLETHPETDPRPLLAVVVQLYENVTIVGQENLVEAHDFQEMLCLLIATANNMGHCYDALNEFPKFRESMSLTLDLLSLSSDELYPISNEDMDVFLSSTLIFLESPGRDLCNAPAA</sequence>
<keyword evidence="2" id="KW-1185">Reference proteome</keyword>
<comment type="caution">
    <text evidence="1">The sequence shown here is derived from an EMBL/GenBank/DDBJ whole genome shotgun (WGS) entry which is preliminary data.</text>
</comment>
<dbReference type="OrthoDB" id="54819at2759"/>
<evidence type="ECO:0000313" key="1">
    <source>
        <dbReference type="EMBL" id="CAB9497340.1"/>
    </source>
</evidence>
<reference evidence="1" key="1">
    <citation type="submission" date="2020-06" db="EMBL/GenBank/DDBJ databases">
        <authorList>
            <consortium name="Plant Systems Biology data submission"/>
        </authorList>
    </citation>
    <scope>NUCLEOTIDE SEQUENCE</scope>
    <source>
        <strain evidence="1">D6</strain>
    </source>
</reference>
<evidence type="ECO:0000313" key="2">
    <source>
        <dbReference type="Proteomes" id="UP001153069"/>
    </source>
</evidence>
<dbReference type="Proteomes" id="UP001153069">
    <property type="component" value="Unassembled WGS sequence"/>
</dbReference>
<protein>
    <submittedName>
        <fullName evidence="1">Uncharacterized protein</fullName>
    </submittedName>
</protein>
<name>A0A9N8D8U3_9STRA</name>
<gene>
    <name evidence="1" type="ORF">SEMRO_18_G012920.1</name>
</gene>
<organism evidence="1 2">
    <name type="scientific">Seminavis robusta</name>
    <dbReference type="NCBI Taxonomy" id="568900"/>
    <lineage>
        <taxon>Eukaryota</taxon>
        <taxon>Sar</taxon>
        <taxon>Stramenopiles</taxon>
        <taxon>Ochrophyta</taxon>
        <taxon>Bacillariophyta</taxon>
        <taxon>Bacillariophyceae</taxon>
        <taxon>Bacillariophycidae</taxon>
        <taxon>Naviculales</taxon>
        <taxon>Naviculaceae</taxon>
        <taxon>Seminavis</taxon>
    </lineage>
</organism>
<dbReference type="AlphaFoldDB" id="A0A9N8D8U3"/>
<dbReference type="EMBL" id="CAICTM010000018">
    <property type="protein sequence ID" value="CAB9497340.1"/>
    <property type="molecule type" value="Genomic_DNA"/>
</dbReference>
<proteinExistence type="predicted"/>
<accession>A0A9N8D8U3</accession>